<dbReference type="InterPro" id="IPR001647">
    <property type="entry name" value="HTH_TetR"/>
</dbReference>
<dbReference type="AlphaFoldDB" id="A0A7W8A4K1"/>
<dbReference type="EMBL" id="JACHIN010000006">
    <property type="protein sequence ID" value="MBB5079457.1"/>
    <property type="molecule type" value="Genomic_DNA"/>
</dbReference>
<proteinExistence type="predicted"/>
<evidence type="ECO:0000256" key="1">
    <source>
        <dbReference type="ARBA" id="ARBA00022491"/>
    </source>
</evidence>
<dbReference type="PANTHER" id="PTHR30055:SF234">
    <property type="entry name" value="HTH-TYPE TRANSCRIPTIONAL REGULATOR BETI"/>
    <property type="match status" value="1"/>
</dbReference>
<dbReference type="GO" id="GO:0003700">
    <property type="term" value="F:DNA-binding transcription factor activity"/>
    <property type="evidence" value="ECO:0007669"/>
    <property type="project" value="TreeGrafter"/>
</dbReference>
<gene>
    <name evidence="7" type="ORF">HNR40_004943</name>
</gene>
<keyword evidence="1" id="KW-0678">Repressor</keyword>
<keyword evidence="8" id="KW-1185">Reference proteome</keyword>
<dbReference type="Pfam" id="PF00440">
    <property type="entry name" value="TetR_N"/>
    <property type="match status" value="1"/>
</dbReference>
<reference evidence="7 8" key="1">
    <citation type="submission" date="2020-08" db="EMBL/GenBank/DDBJ databases">
        <title>Genomic Encyclopedia of Type Strains, Phase IV (KMG-IV): sequencing the most valuable type-strain genomes for metagenomic binning, comparative biology and taxonomic classification.</title>
        <authorList>
            <person name="Goeker M."/>
        </authorList>
    </citation>
    <scope>NUCLEOTIDE SEQUENCE [LARGE SCALE GENOMIC DNA]</scope>
    <source>
        <strain evidence="7 8">DSM 45385</strain>
    </source>
</reference>
<evidence type="ECO:0000313" key="7">
    <source>
        <dbReference type="EMBL" id="MBB5079457.1"/>
    </source>
</evidence>
<dbReference type="Pfam" id="PF13977">
    <property type="entry name" value="TetR_C_6"/>
    <property type="match status" value="1"/>
</dbReference>
<evidence type="ECO:0000256" key="4">
    <source>
        <dbReference type="ARBA" id="ARBA00023163"/>
    </source>
</evidence>
<dbReference type="RefSeq" id="WP_184965072.1">
    <property type="nucleotide sequence ID" value="NZ_JACHIN010000006.1"/>
</dbReference>
<evidence type="ECO:0000256" key="2">
    <source>
        <dbReference type="ARBA" id="ARBA00023015"/>
    </source>
</evidence>
<dbReference type="GO" id="GO:0000976">
    <property type="term" value="F:transcription cis-regulatory region binding"/>
    <property type="evidence" value="ECO:0007669"/>
    <property type="project" value="TreeGrafter"/>
</dbReference>
<organism evidence="7 8">
    <name type="scientific">Nonomuraea endophytica</name>
    <dbReference type="NCBI Taxonomy" id="714136"/>
    <lineage>
        <taxon>Bacteria</taxon>
        <taxon>Bacillati</taxon>
        <taxon>Actinomycetota</taxon>
        <taxon>Actinomycetes</taxon>
        <taxon>Streptosporangiales</taxon>
        <taxon>Streptosporangiaceae</taxon>
        <taxon>Nonomuraea</taxon>
    </lineage>
</organism>
<dbReference type="PANTHER" id="PTHR30055">
    <property type="entry name" value="HTH-TYPE TRANSCRIPTIONAL REGULATOR RUTR"/>
    <property type="match status" value="1"/>
</dbReference>
<dbReference type="SUPFAM" id="SSF48498">
    <property type="entry name" value="Tetracyclin repressor-like, C-terminal domain"/>
    <property type="match status" value="1"/>
</dbReference>
<evidence type="ECO:0000313" key="8">
    <source>
        <dbReference type="Proteomes" id="UP000568380"/>
    </source>
</evidence>
<dbReference type="Proteomes" id="UP000568380">
    <property type="component" value="Unassembled WGS sequence"/>
</dbReference>
<name>A0A7W8A4K1_9ACTN</name>
<keyword evidence="3 5" id="KW-0238">DNA-binding</keyword>
<feature type="DNA-binding region" description="H-T-H motif" evidence="5">
    <location>
        <begin position="31"/>
        <end position="50"/>
    </location>
</feature>
<comment type="caution">
    <text evidence="7">The sequence shown here is derived from an EMBL/GenBank/DDBJ whole genome shotgun (WGS) entry which is preliminary data.</text>
</comment>
<feature type="domain" description="HTH tetR-type" evidence="6">
    <location>
        <begin position="8"/>
        <end position="68"/>
    </location>
</feature>
<evidence type="ECO:0000256" key="5">
    <source>
        <dbReference type="PROSITE-ProRule" id="PRU00335"/>
    </source>
</evidence>
<protein>
    <submittedName>
        <fullName evidence="7">AcrR family transcriptional regulator</fullName>
    </submittedName>
</protein>
<keyword evidence="2" id="KW-0805">Transcription regulation</keyword>
<dbReference type="InterPro" id="IPR039538">
    <property type="entry name" value="BetI_C"/>
</dbReference>
<accession>A0A7W8A4K1</accession>
<dbReference type="PRINTS" id="PR00455">
    <property type="entry name" value="HTHTETR"/>
</dbReference>
<dbReference type="InterPro" id="IPR050109">
    <property type="entry name" value="HTH-type_TetR-like_transc_reg"/>
</dbReference>
<sequence>MPRVADHAQRRRQVVEATMRVIAARGMEGPTVAEVAAEAGVSVGLVQRYFPTKDEMLLLTFEFLGARLVERLKNVWEAGGPVKDRLRRCLLELLPLDDERTAEIRIYQVFCGRAVNNPALRRVQVAVYSTARADLAATIAQAQAQGDIPGDRDPDEEAASLWALVDGLALHSCADPAGLPPARAERLVDRQLDRLFG</sequence>
<dbReference type="SUPFAM" id="SSF46689">
    <property type="entry name" value="Homeodomain-like"/>
    <property type="match status" value="1"/>
</dbReference>
<keyword evidence="4" id="KW-0804">Transcription</keyword>
<dbReference type="PROSITE" id="PS50977">
    <property type="entry name" value="HTH_TETR_2"/>
    <property type="match status" value="1"/>
</dbReference>
<dbReference type="InterPro" id="IPR009057">
    <property type="entry name" value="Homeodomain-like_sf"/>
</dbReference>
<evidence type="ECO:0000259" key="6">
    <source>
        <dbReference type="PROSITE" id="PS50977"/>
    </source>
</evidence>
<dbReference type="Gene3D" id="1.10.357.10">
    <property type="entry name" value="Tetracycline Repressor, domain 2"/>
    <property type="match status" value="1"/>
</dbReference>
<dbReference type="InterPro" id="IPR036271">
    <property type="entry name" value="Tet_transcr_reg_TetR-rel_C_sf"/>
</dbReference>
<evidence type="ECO:0000256" key="3">
    <source>
        <dbReference type="ARBA" id="ARBA00023125"/>
    </source>
</evidence>